<reference evidence="2 3" key="1">
    <citation type="submission" date="2022-11" db="EMBL/GenBank/DDBJ databases">
        <title>Whole genome sequence of Eschrichtius robustus ER-17-0199.</title>
        <authorList>
            <person name="Bruniche-Olsen A."/>
            <person name="Black A.N."/>
            <person name="Fields C.J."/>
            <person name="Walden K."/>
            <person name="Dewoody J.A."/>
        </authorList>
    </citation>
    <scope>NUCLEOTIDE SEQUENCE [LARGE SCALE GENOMIC DNA]</scope>
    <source>
        <strain evidence="2">ER-17-0199</strain>
        <tissue evidence="2">Blubber</tissue>
    </source>
</reference>
<gene>
    <name evidence="2" type="ORF">J1605_018184</name>
</gene>
<keyword evidence="3" id="KW-1185">Reference proteome</keyword>
<protein>
    <submittedName>
        <fullName evidence="2">Uncharacterized protein</fullName>
    </submittedName>
</protein>
<name>A0AB34HY76_ESCRO</name>
<dbReference type="Proteomes" id="UP001159641">
    <property type="component" value="Unassembled WGS sequence"/>
</dbReference>
<feature type="region of interest" description="Disordered" evidence="1">
    <location>
        <begin position="223"/>
        <end position="270"/>
    </location>
</feature>
<dbReference type="EMBL" id="JAIQCJ010000526">
    <property type="protein sequence ID" value="KAJ8796105.1"/>
    <property type="molecule type" value="Genomic_DNA"/>
</dbReference>
<evidence type="ECO:0000256" key="1">
    <source>
        <dbReference type="SAM" id="MobiDB-lite"/>
    </source>
</evidence>
<feature type="region of interest" description="Disordered" evidence="1">
    <location>
        <begin position="109"/>
        <end position="147"/>
    </location>
</feature>
<feature type="region of interest" description="Disordered" evidence="1">
    <location>
        <begin position="39"/>
        <end position="58"/>
    </location>
</feature>
<dbReference type="AlphaFoldDB" id="A0AB34HY76"/>
<feature type="compositionally biased region" description="Basic and acidic residues" evidence="1">
    <location>
        <begin position="260"/>
        <end position="270"/>
    </location>
</feature>
<evidence type="ECO:0000313" key="3">
    <source>
        <dbReference type="Proteomes" id="UP001159641"/>
    </source>
</evidence>
<organism evidence="2 3">
    <name type="scientific">Eschrichtius robustus</name>
    <name type="common">California gray whale</name>
    <name type="synonym">Eschrichtius gibbosus</name>
    <dbReference type="NCBI Taxonomy" id="9764"/>
    <lineage>
        <taxon>Eukaryota</taxon>
        <taxon>Metazoa</taxon>
        <taxon>Chordata</taxon>
        <taxon>Craniata</taxon>
        <taxon>Vertebrata</taxon>
        <taxon>Euteleostomi</taxon>
        <taxon>Mammalia</taxon>
        <taxon>Eutheria</taxon>
        <taxon>Laurasiatheria</taxon>
        <taxon>Artiodactyla</taxon>
        <taxon>Whippomorpha</taxon>
        <taxon>Cetacea</taxon>
        <taxon>Mysticeti</taxon>
        <taxon>Eschrichtiidae</taxon>
        <taxon>Eschrichtius</taxon>
    </lineage>
</organism>
<sequence>MTLQTYNRSLFATDRRPHLERRAGGREGFTRLVRGAARVPRPRDPGASGSPPCLSSAGRRAPARLLAAGRMHPPLVSGKLDPWAGAPPRGFLAFGNAIRWGPLDIVGGSKHSCGDTPRSPPAKEQQIWHLNPREPAPKPRRSASKPDCLRGAWAQKPRCILAARPSMNGWEVLSHGLTPFKRGTWRKELDSLRPCLSVKLGRHAVARPSWGCVGYHSGTPRATEHPTGVYRTVSPLPSLGIESGSGEKNPHKGKSQCVVTREELSTSPKD</sequence>
<accession>A0AB34HY76</accession>
<comment type="caution">
    <text evidence="2">The sequence shown here is derived from an EMBL/GenBank/DDBJ whole genome shotgun (WGS) entry which is preliminary data.</text>
</comment>
<proteinExistence type="predicted"/>
<evidence type="ECO:0000313" key="2">
    <source>
        <dbReference type="EMBL" id="KAJ8796105.1"/>
    </source>
</evidence>